<accession>A0A9N9RNC9</accession>
<reference evidence="7" key="2">
    <citation type="submission" date="2022-10" db="EMBL/GenBank/DDBJ databases">
        <authorList>
            <consortium name="ENA_rothamsted_submissions"/>
            <consortium name="culmorum"/>
            <person name="King R."/>
        </authorList>
    </citation>
    <scope>NUCLEOTIDE SEQUENCE</scope>
</reference>
<feature type="domain" description="C-type lectin" evidence="6">
    <location>
        <begin position="65"/>
        <end position="183"/>
    </location>
</feature>
<dbReference type="InterPro" id="IPR016187">
    <property type="entry name" value="CTDL_fold"/>
</dbReference>
<feature type="signal peptide" evidence="5">
    <location>
        <begin position="1"/>
        <end position="21"/>
    </location>
</feature>
<evidence type="ECO:0000256" key="4">
    <source>
        <dbReference type="SAM" id="MobiDB-lite"/>
    </source>
</evidence>
<gene>
    <name evidence="7" type="ORF">CHIRRI_LOCUS3094</name>
</gene>
<dbReference type="SUPFAM" id="SSF56436">
    <property type="entry name" value="C-type lectin-like"/>
    <property type="match status" value="1"/>
</dbReference>
<feature type="region of interest" description="Disordered" evidence="4">
    <location>
        <begin position="27"/>
        <end position="48"/>
    </location>
</feature>
<evidence type="ECO:0000256" key="2">
    <source>
        <dbReference type="ARBA" id="ARBA00023157"/>
    </source>
</evidence>
<evidence type="ECO:0000256" key="3">
    <source>
        <dbReference type="ARBA" id="ARBA00023180"/>
    </source>
</evidence>
<sequence>MKLSKELNFICFLLVFCFVNSQQMHQQQQQQQKPNHQQRHHGRRIQQNSKVRRIYAMCPPSFTKIGNECYHLSSAKASWLDSHFECKDKNAKLAEPLKYSDRLLRKYLMQRGRTRGDIWIGGMYNWQRNKWQWGYNGKDMTYQSFSQMKPGEDLKYHCSILNPELKYRWSAKLCFEKHYYLCQHRMPYVSEKNRQRIYTRWNETFPGQMANEIQVYVTSPNGNRREMQQRSGGNTRRPTVTRQQKKVPQNQTSRNQGGQRNNQLPVDTRRISNEINPPEIVSTQDAQLRRKKQQKDKSKESRTSKLTGDVDLGRNFLKKNMNKQSKSRRRQESRASTVPIVTTSTTTTESPNSISQIYPVNPHRHNHYNSNNNDDDDANNRRIDKSSRPEDTYRNQQSYSTVSTMIVNSGNINNTTTELPASKLIDKKKRLDNIREKLSRLTEQEKMEFVKLKAQRKAQRNNKSINDTTS</sequence>
<dbReference type="EMBL" id="OU895877">
    <property type="protein sequence ID" value="CAG9800143.1"/>
    <property type="molecule type" value="Genomic_DNA"/>
</dbReference>
<keyword evidence="3" id="KW-0325">Glycoprotein</keyword>
<dbReference type="SMART" id="SM00034">
    <property type="entry name" value="CLECT"/>
    <property type="match status" value="1"/>
</dbReference>
<feature type="compositionally biased region" description="Low complexity" evidence="4">
    <location>
        <begin position="334"/>
        <end position="355"/>
    </location>
</feature>
<dbReference type="Proteomes" id="UP001153620">
    <property type="component" value="Chromosome 1"/>
</dbReference>
<proteinExistence type="predicted"/>
<dbReference type="InterPro" id="IPR016186">
    <property type="entry name" value="C-type_lectin-like/link_sf"/>
</dbReference>
<reference evidence="7" key="1">
    <citation type="submission" date="2022-01" db="EMBL/GenBank/DDBJ databases">
        <authorList>
            <person name="King R."/>
        </authorList>
    </citation>
    <scope>NUCLEOTIDE SEQUENCE</scope>
</reference>
<evidence type="ECO:0000259" key="6">
    <source>
        <dbReference type="PROSITE" id="PS50041"/>
    </source>
</evidence>
<evidence type="ECO:0000256" key="5">
    <source>
        <dbReference type="SAM" id="SignalP"/>
    </source>
</evidence>
<evidence type="ECO:0000313" key="7">
    <source>
        <dbReference type="EMBL" id="CAG9800143.1"/>
    </source>
</evidence>
<protein>
    <recommendedName>
        <fullName evidence="6">C-type lectin domain-containing protein</fullName>
    </recommendedName>
</protein>
<keyword evidence="5" id="KW-0732">Signal</keyword>
<keyword evidence="2" id="KW-1015">Disulfide bond</keyword>
<name>A0A9N9RNC9_9DIPT</name>
<feature type="compositionally biased region" description="Basic residues" evidence="4">
    <location>
        <begin position="316"/>
        <end position="331"/>
    </location>
</feature>
<dbReference type="GO" id="GO:0030246">
    <property type="term" value="F:carbohydrate binding"/>
    <property type="evidence" value="ECO:0007669"/>
    <property type="project" value="UniProtKB-KW"/>
</dbReference>
<dbReference type="AlphaFoldDB" id="A0A9N9RNC9"/>
<keyword evidence="8" id="KW-1185">Reference proteome</keyword>
<keyword evidence="1" id="KW-0430">Lectin</keyword>
<feature type="region of interest" description="Disordered" evidence="4">
    <location>
        <begin position="219"/>
        <end position="398"/>
    </location>
</feature>
<organism evidence="7 8">
    <name type="scientific">Chironomus riparius</name>
    <dbReference type="NCBI Taxonomy" id="315576"/>
    <lineage>
        <taxon>Eukaryota</taxon>
        <taxon>Metazoa</taxon>
        <taxon>Ecdysozoa</taxon>
        <taxon>Arthropoda</taxon>
        <taxon>Hexapoda</taxon>
        <taxon>Insecta</taxon>
        <taxon>Pterygota</taxon>
        <taxon>Neoptera</taxon>
        <taxon>Endopterygota</taxon>
        <taxon>Diptera</taxon>
        <taxon>Nematocera</taxon>
        <taxon>Chironomoidea</taxon>
        <taxon>Chironomidae</taxon>
        <taxon>Chironominae</taxon>
        <taxon>Chironomus</taxon>
    </lineage>
</organism>
<evidence type="ECO:0000256" key="1">
    <source>
        <dbReference type="ARBA" id="ARBA00022734"/>
    </source>
</evidence>
<feature type="chain" id="PRO_5040392010" description="C-type lectin domain-containing protein" evidence="5">
    <location>
        <begin position="22"/>
        <end position="470"/>
    </location>
</feature>
<dbReference type="PANTHER" id="PTHR46490:SF6">
    <property type="entry name" value="ASIALOGLYCOPROTEIN RECEPTOR 1-LIKE-RELATED"/>
    <property type="match status" value="1"/>
</dbReference>
<dbReference type="Pfam" id="PF00059">
    <property type="entry name" value="Lectin_C"/>
    <property type="match status" value="1"/>
</dbReference>
<feature type="compositionally biased region" description="Basic and acidic residues" evidence="4">
    <location>
        <begin position="378"/>
        <end position="393"/>
    </location>
</feature>
<dbReference type="Gene3D" id="3.10.100.10">
    <property type="entry name" value="Mannose-Binding Protein A, subunit A"/>
    <property type="match status" value="1"/>
</dbReference>
<dbReference type="OrthoDB" id="6133475at2759"/>
<feature type="compositionally biased region" description="Polar residues" evidence="4">
    <location>
        <begin position="229"/>
        <end position="265"/>
    </location>
</feature>
<dbReference type="InterPro" id="IPR001304">
    <property type="entry name" value="C-type_lectin-like"/>
</dbReference>
<evidence type="ECO:0000313" key="8">
    <source>
        <dbReference type="Proteomes" id="UP001153620"/>
    </source>
</evidence>
<dbReference type="PANTHER" id="PTHR46490">
    <property type="entry name" value="C-TYPE LECTIN DOMAIN FAMILY 12 MEMBER A-RELATED"/>
    <property type="match status" value="1"/>
</dbReference>
<dbReference type="CDD" id="cd00037">
    <property type="entry name" value="CLECT"/>
    <property type="match status" value="1"/>
</dbReference>
<dbReference type="InterPro" id="IPR052309">
    <property type="entry name" value="C-type_Lectin_Domain_Fam1"/>
</dbReference>
<dbReference type="PROSITE" id="PS50041">
    <property type="entry name" value="C_TYPE_LECTIN_2"/>
    <property type="match status" value="1"/>
</dbReference>